<dbReference type="Proteomes" id="UP000026962">
    <property type="component" value="Chromosome 8"/>
</dbReference>
<keyword evidence="2" id="KW-1185">Reference proteome</keyword>
<reference evidence="1" key="1">
    <citation type="submission" date="2015-04" db="UniProtKB">
        <authorList>
            <consortium name="EnsemblPlants"/>
        </authorList>
    </citation>
    <scope>IDENTIFICATION</scope>
</reference>
<reference evidence="1" key="2">
    <citation type="submission" date="2018-05" db="EMBL/GenBank/DDBJ databases">
        <title>OpunRS2 (Oryza punctata Reference Sequence Version 2).</title>
        <authorList>
            <person name="Zhang J."/>
            <person name="Kudrna D."/>
            <person name="Lee S."/>
            <person name="Talag J."/>
            <person name="Welchert J."/>
            <person name="Wing R.A."/>
        </authorList>
    </citation>
    <scope>NUCLEOTIDE SEQUENCE [LARGE SCALE GENOMIC DNA]</scope>
</reference>
<evidence type="ECO:0000313" key="1">
    <source>
        <dbReference type="EnsemblPlants" id="OPUNC08G01370.1"/>
    </source>
</evidence>
<organism evidence="1">
    <name type="scientific">Oryza punctata</name>
    <name type="common">Red rice</name>
    <dbReference type="NCBI Taxonomy" id="4537"/>
    <lineage>
        <taxon>Eukaryota</taxon>
        <taxon>Viridiplantae</taxon>
        <taxon>Streptophyta</taxon>
        <taxon>Embryophyta</taxon>
        <taxon>Tracheophyta</taxon>
        <taxon>Spermatophyta</taxon>
        <taxon>Magnoliopsida</taxon>
        <taxon>Liliopsida</taxon>
        <taxon>Poales</taxon>
        <taxon>Poaceae</taxon>
        <taxon>BOP clade</taxon>
        <taxon>Oryzoideae</taxon>
        <taxon>Oryzeae</taxon>
        <taxon>Oryzinae</taxon>
        <taxon>Oryza</taxon>
    </lineage>
</organism>
<dbReference type="Gramene" id="OPUNC08G01370.1">
    <property type="protein sequence ID" value="OPUNC08G01370.1"/>
    <property type="gene ID" value="OPUNC08G01370"/>
</dbReference>
<sequence length="66" mass="7439">MALVMVGIHHPQRVRNEVGRRRAGDNDCGKDRCARRRLARSVAVGLFHDKENGCDLAHDDSNDKGW</sequence>
<dbReference type="HOGENOM" id="CLU_2835644_0_0_1"/>
<dbReference type="EnsemblPlants" id="OPUNC08G01370.1">
    <property type="protein sequence ID" value="OPUNC08G01370.1"/>
    <property type="gene ID" value="OPUNC08G01370"/>
</dbReference>
<protein>
    <submittedName>
        <fullName evidence="1">Uncharacterized protein</fullName>
    </submittedName>
</protein>
<dbReference type="AlphaFoldDB" id="A0A0E0LQR5"/>
<evidence type="ECO:0000313" key="2">
    <source>
        <dbReference type="Proteomes" id="UP000026962"/>
    </source>
</evidence>
<accession>A0A0E0LQR5</accession>
<name>A0A0E0LQR5_ORYPU</name>
<proteinExistence type="predicted"/>